<organism evidence="2 3">
    <name type="scientific">Leersia perrieri</name>
    <dbReference type="NCBI Taxonomy" id="77586"/>
    <lineage>
        <taxon>Eukaryota</taxon>
        <taxon>Viridiplantae</taxon>
        <taxon>Streptophyta</taxon>
        <taxon>Embryophyta</taxon>
        <taxon>Tracheophyta</taxon>
        <taxon>Spermatophyta</taxon>
        <taxon>Magnoliopsida</taxon>
        <taxon>Liliopsida</taxon>
        <taxon>Poales</taxon>
        <taxon>Poaceae</taxon>
        <taxon>BOP clade</taxon>
        <taxon>Oryzoideae</taxon>
        <taxon>Oryzeae</taxon>
        <taxon>Oryzinae</taxon>
        <taxon>Leersia</taxon>
    </lineage>
</organism>
<dbReference type="AlphaFoldDB" id="A0A0D9WDJ1"/>
<dbReference type="Proteomes" id="UP000032180">
    <property type="component" value="Chromosome 5"/>
</dbReference>
<dbReference type="PANTHER" id="PTHR35166">
    <property type="entry name" value="OS05G0193700 PROTEIN-RELATED"/>
    <property type="match status" value="1"/>
</dbReference>
<evidence type="ECO:0000313" key="3">
    <source>
        <dbReference type="Proteomes" id="UP000032180"/>
    </source>
</evidence>
<protein>
    <submittedName>
        <fullName evidence="2">Uncharacterized protein</fullName>
    </submittedName>
</protein>
<feature type="compositionally biased region" description="Basic and acidic residues" evidence="1">
    <location>
        <begin position="37"/>
        <end position="47"/>
    </location>
</feature>
<dbReference type="Gramene" id="LPERR05G04970.1">
    <property type="protein sequence ID" value="LPERR05G04970.1"/>
    <property type="gene ID" value="LPERR05G04970"/>
</dbReference>
<keyword evidence="3" id="KW-1185">Reference proteome</keyword>
<proteinExistence type="predicted"/>
<dbReference type="HOGENOM" id="CLU_113072_1_0_1"/>
<name>A0A0D9WDJ1_9ORYZ</name>
<dbReference type="PANTHER" id="PTHR35166:SF15">
    <property type="entry name" value="OS05G0193700 PROTEIN"/>
    <property type="match status" value="1"/>
</dbReference>
<reference evidence="3" key="2">
    <citation type="submission" date="2013-12" db="EMBL/GenBank/DDBJ databases">
        <authorList>
            <person name="Yu Y."/>
            <person name="Lee S."/>
            <person name="de Baynast K."/>
            <person name="Wissotski M."/>
            <person name="Liu L."/>
            <person name="Talag J."/>
            <person name="Goicoechea J."/>
            <person name="Angelova A."/>
            <person name="Jetty R."/>
            <person name="Kudrna D."/>
            <person name="Golser W."/>
            <person name="Rivera L."/>
            <person name="Zhang J."/>
            <person name="Wing R."/>
        </authorList>
    </citation>
    <scope>NUCLEOTIDE SEQUENCE</scope>
</reference>
<accession>A0A0D9WDJ1</accession>
<evidence type="ECO:0000256" key="1">
    <source>
        <dbReference type="SAM" id="MobiDB-lite"/>
    </source>
</evidence>
<reference evidence="2 3" key="1">
    <citation type="submission" date="2012-08" db="EMBL/GenBank/DDBJ databases">
        <title>Oryza genome evolution.</title>
        <authorList>
            <person name="Wing R.A."/>
        </authorList>
    </citation>
    <scope>NUCLEOTIDE SEQUENCE</scope>
</reference>
<reference evidence="2" key="3">
    <citation type="submission" date="2015-04" db="UniProtKB">
        <authorList>
            <consortium name="EnsemblPlants"/>
        </authorList>
    </citation>
    <scope>IDENTIFICATION</scope>
</reference>
<dbReference type="eggNOG" id="ENOG502T889">
    <property type="taxonomic scope" value="Eukaryota"/>
</dbReference>
<sequence length="175" mass="20450">MAGVECDELKKVSPGKRKAESFAGEEEEEESYSRAAKRTDLSKSEEGKKKMWLLPQEEVEWILAQSTEPCAVLRKLKQANPSLVPSPEEEKDLETMLLYECARDAYQEEAKFAKFQAWSRKGFVEVDYDYFGERAEAIRLDDQARDKYFGHWDFTSDSEDDDLERLIKRRCRRCV</sequence>
<dbReference type="EnsemblPlants" id="LPERR05G04970.1">
    <property type="protein sequence ID" value="LPERR05G04970.1"/>
    <property type="gene ID" value="LPERR05G04970"/>
</dbReference>
<evidence type="ECO:0000313" key="2">
    <source>
        <dbReference type="EnsemblPlants" id="LPERR05G04970.1"/>
    </source>
</evidence>
<feature type="region of interest" description="Disordered" evidence="1">
    <location>
        <begin position="1"/>
        <end position="47"/>
    </location>
</feature>